<organism evidence="2 3">
    <name type="scientific">Ignelater luminosus</name>
    <name type="common">Cucubano</name>
    <name type="synonym">Pyrophorus luminosus</name>
    <dbReference type="NCBI Taxonomy" id="2038154"/>
    <lineage>
        <taxon>Eukaryota</taxon>
        <taxon>Metazoa</taxon>
        <taxon>Ecdysozoa</taxon>
        <taxon>Arthropoda</taxon>
        <taxon>Hexapoda</taxon>
        <taxon>Insecta</taxon>
        <taxon>Pterygota</taxon>
        <taxon>Neoptera</taxon>
        <taxon>Endopterygota</taxon>
        <taxon>Coleoptera</taxon>
        <taxon>Polyphaga</taxon>
        <taxon>Elateriformia</taxon>
        <taxon>Elateroidea</taxon>
        <taxon>Elateridae</taxon>
        <taxon>Agrypninae</taxon>
        <taxon>Pyrophorini</taxon>
        <taxon>Ignelater</taxon>
    </lineage>
</organism>
<name>A0A8K0CSG5_IGNLU</name>
<feature type="compositionally biased region" description="Polar residues" evidence="1">
    <location>
        <begin position="45"/>
        <end position="55"/>
    </location>
</feature>
<feature type="compositionally biased region" description="Acidic residues" evidence="1">
    <location>
        <begin position="18"/>
        <end position="35"/>
    </location>
</feature>
<keyword evidence="3" id="KW-1185">Reference proteome</keyword>
<evidence type="ECO:0000256" key="1">
    <source>
        <dbReference type="SAM" id="MobiDB-lite"/>
    </source>
</evidence>
<evidence type="ECO:0000313" key="3">
    <source>
        <dbReference type="Proteomes" id="UP000801492"/>
    </source>
</evidence>
<dbReference type="AlphaFoldDB" id="A0A8K0CSG5"/>
<dbReference type="Proteomes" id="UP000801492">
    <property type="component" value="Unassembled WGS sequence"/>
</dbReference>
<protein>
    <submittedName>
        <fullName evidence="2">Uncharacterized protein</fullName>
    </submittedName>
</protein>
<comment type="caution">
    <text evidence="2">The sequence shown here is derived from an EMBL/GenBank/DDBJ whole genome shotgun (WGS) entry which is preliminary data.</text>
</comment>
<dbReference type="EMBL" id="VTPC01066173">
    <property type="protein sequence ID" value="KAF2889492.1"/>
    <property type="molecule type" value="Genomic_DNA"/>
</dbReference>
<reference evidence="2" key="1">
    <citation type="submission" date="2019-08" db="EMBL/GenBank/DDBJ databases">
        <title>The genome of the North American firefly Photinus pyralis.</title>
        <authorList>
            <consortium name="Photinus pyralis genome working group"/>
            <person name="Fallon T.R."/>
            <person name="Sander Lower S.E."/>
            <person name="Weng J.-K."/>
        </authorList>
    </citation>
    <scope>NUCLEOTIDE SEQUENCE</scope>
    <source>
        <strain evidence="2">TRF0915ILg1</strain>
        <tissue evidence="2">Whole body</tissue>
    </source>
</reference>
<evidence type="ECO:0000313" key="2">
    <source>
        <dbReference type="EMBL" id="KAF2889492.1"/>
    </source>
</evidence>
<accession>A0A8K0CSG5</accession>
<sequence length="68" mass="7692">MPYEAEQDHLLRLFQEVEEEREDPIDEESSPEENNADFMQKSAGPGTSTNATEYSASRGRLTMLATLK</sequence>
<proteinExistence type="predicted"/>
<gene>
    <name evidence="2" type="ORF">ILUMI_16681</name>
</gene>
<feature type="region of interest" description="Disordered" evidence="1">
    <location>
        <begin position="18"/>
        <end position="68"/>
    </location>
</feature>